<dbReference type="EMBL" id="RSCL01000024">
    <property type="protein sequence ID" value="RUT00401.1"/>
    <property type="molecule type" value="Genomic_DNA"/>
</dbReference>
<feature type="domain" description="AAA+ ATPase" evidence="2">
    <location>
        <begin position="107"/>
        <end position="262"/>
    </location>
</feature>
<keyword evidence="1" id="KW-0175">Coiled coil</keyword>
<dbReference type="SUPFAM" id="SSF52540">
    <property type="entry name" value="P-loop containing nucleoside triphosphate hydrolases"/>
    <property type="match status" value="1"/>
</dbReference>
<reference evidence="3" key="2">
    <citation type="journal article" date="2019" name="Genome Biol. Evol.">
        <title>Day and night: Metabolic profiles and evolutionary relationships of six axenic non-marine cyanobacteria.</title>
        <authorList>
            <person name="Will S.E."/>
            <person name="Henke P."/>
            <person name="Boedeker C."/>
            <person name="Huang S."/>
            <person name="Brinkmann H."/>
            <person name="Rohde M."/>
            <person name="Jarek M."/>
            <person name="Friedl T."/>
            <person name="Seufert S."/>
            <person name="Schumacher M."/>
            <person name="Overmann J."/>
            <person name="Neumann-Schaal M."/>
            <person name="Petersen J."/>
        </authorList>
    </citation>
    <scope>NUCLEOTIDE SEQUENCE [LARGE SCALE GENOMIC DNA]</scope>
    <source>
        <strain evidence="3">PCC 7102</strain>
    </source>
</reference>
<accession>A0A433V2U0</accession>
<dbReference type="InterPro" id="IPR027417">
    <property type="entry name" value="P-loop_NTPase"/>
</dbReference>
<dbReference type="OrthoDB" id="477569at2"/>
<evidence type="ECO:0000313" key="4">
    <source>
        <dbReference type="Proteomes" id="UP000271624"/>
    </source>
</evidence>
<evidence type="ECO:0000259" key="2">
    <source>
        <dbReference type="SMART" id="SM00382"/>
    </source>
</evidence>
<organism evidence="3 4">
    <name type="scientific">Dulcicalothrix desertica PCC 7102</name>
    <dbReference type="NCBI Taxonomy" id="232991"/>
    <lineage>
        <taxon>Bacteria</taxon>
        <taxon>Bacillati</taxon>
        <taxon>Cyanobacteriota</taxon>
        <taxon>Cyanophyceae</taxon>
        <taxon>Nostocales</taxon>
        <taxon>Calotrichaceae</taxon>
        <taxon>Dulcicalothrix</taxon>
    </lineage>
</organism>
<dbReference type="InterPro" id="IPR025662">
    <property type="entry name" value="Sigma_54_int_dom_ATP-bd_1"/>
</dbReference>
<evidence type="ECO:0000256" key="1">
    <source>
        <dbReference type="SAM" id="Coils"/>
    </source>
</evidence>
<reference evidence="3" key="1">
    <citation type="submission" date="2018-12" db="EMBL/GenBank/DDBJ databases">
        <authorList>
            <person name="Will S."/>
            <person name="Neumann-Schaal M."/>
            <person name="Henke P."/>
        </authorList>
    </citation>
    <scope>NUCLEOTIDE SEQUENCE</scope>
    <source>
        <strain evidence="3">PCC 7102</strain>
    </source>
</reference>
<evidence type="ECO:0000313" key="3">
    <source>
        <dbReference type="EMBL" id="RUT00401.1"/>
    </source>
</evidence>
<dbReference type="PROSITE" id="PS00675">
    <property type="entry name" value="SIGMA54_INTERACT_1"/>
    <property type="match status" value="1"/>
</dbReference>
<name>A0A433V2U0_9CYAN</name>
<comment type="caution">
    <text evidence="3">The sequence shown here is derived from an EMBL/GenBank/DDBJ whole genome shotgun (WGS) entry which is preliminary data.</text>
</comment>
<feature type="coiled-coil region" evidence="1">
    <location>
        <begin position="157"/>
        <end position="184"/>
    </location>
</feature>
<dbReference type="InterPro" id="IPR003593">
    <property type="entry name" value="AAA+_ATPase"/>
</dbReference>
<proteinExistence type="predicted"/>
<dbReference type="RefSeq" id="WP_127085614.1">
    <property type="nucleotide sequence ID" value="NZ_RSCL01000024.1"/>
</dbReference>
<sequence length="373" mass="41640">MENKNLDKVNWIGLTLPSLHEFDKFLGWMVGRILFSTWFFTLWSIKSTAKLIVNITEQTERATHNILRVYEQLPHMGTIAAQIIDTTATTLTTEVENVVSDLVAAIQSKHLIIVGDTGTGKSMIAQYLAYTIGGNVKVYDPDASPEEWVGLNVIGRRGNFEAIADEMSKDMEELERRIDVRGERGDKALAGLDTVLIAEEFPLLRDSVEVASEWFLKHGRRGRKPKQFVIALSQDDTVKSFGIEGEGGVRKGFKMLRLGKFAVTHAKHLKDASLEQWLKDGKYRAMLDDYPCQLPDLSSFKMFTPRLSITPQNTPLTTPEPQLPPLPDTLKNAVKACVEAGLSDSRIIKEVLGYQGAKYSDGKALLDSLKSTR</sequence>
<dbReference type="SMART" id="SM00382">
    <property type="entry name" value="AAA"/>
    <property type="match status" value="1"/>
</dbReference>
<dbReference type="AlphaFoldDB" id="A0A433V2U0"/>
<dbReference type="Proteomes" id="UP000271624">
    <property type="component" value="Unassembled WGS sequence"/>
</dbReference>
<keyword evidence="4" id="KW-1185">Reference proteome</keyword>
<protein>
    <recommendedName>
        <fullName evidence="2">AAA+ ATPase domain-containing protein</fullName>
    </recommendedName>
</protein>
<dbReference type="Gene3D" id="3.40.50.300">
    <property type="entry name" value="P-loop containing nucleotide triphosphate hydrolases"/>
    <property type="match status" value="1"/>
</dbReference>
<gene>
    <name evidence="3" type="ORF">DSM106972_075290</name>
</gene>